<protein>
    <recommendedName>
        <fullName evidence="3">Trafficking protein particle complex subunit 11 C-terminal domain-containing protein</fullName>
    </recommendedName>
</protein>
<dbReference type="VEuPathDB" id="TrichDB:TVAG_462970"/>
<sequence length="577" mass="64754">MNSSSELINKLLTIGKKLEETNYASAEPILEQLNVQTLDEAIKILENEKERYSTRNFHPIAAQITILLALAYRIEGDLKTWLQYILRCLHPTYRRYLNDLVQNTFEKHISSCENITIEVKNVPTPFEFSSGFSTHSIMPNQKPTVLLLMKSALKSPLKAKNIIVNVKHSISGVTSHVLIDEFDLNGGSIKKASLEIGKFASGSLNIASISMNLGGATLIFDKFATIGCDEAVIFPFDHECEFSSNIPEFGVVNSPFPIKLLCKDIPFGAIAQHTKIEILNEKDSFNFLNSQNPQIFESSIQTPDKSTETTAEILVKQPCTLEISITASVCFGIVTSKWHKTYSIEFYNAFNSEFTIVNPEFKFSARLPREIVQLEQQAILISTFACNCPNAVTITNIVTKATNNISVIDNPSIFPVRVSSSEVLSYSSFFTPHPGSISGPLGQIEIYFHDKDYNEMKYITILPEINILEKVVDVRLDLPTEIEEKKIYTVNLIGRSMRGPLPVDFILSSSESILFDGETSKKIRLTDQMETLLTLKFMAIKTGTINFPTVSLQLINDRSTAIIWECTPSLFVRYQHD</sequence>
<evidence type="ECO:0000313" key="1">
    <source>
        <dbReference type="EMBL" id="EAY18611.1"/>
    </source>
</evidence>
<dbReference type="EMBL" id="DS113217">
    <property type="protein sequence ID" value="EAY18611.1"/>
    <property type="molecule type" value="Genomic_DNA"/>
</dbReference>
<dbReference type="RefSeq" id="XP_001579597.1">
    <property type="nucleotide sequence ID" value="XM_001579547.1"/>
</dbReference>
<keyword evidence="2" id="KW-1185">Reference proteome</keyword>
<dbReference type="PANTHER" id="PTHR14374">
    <property type="entry name" value="FOIE GRAS"/>
    <property type="match status" value="1"/>
</dbReference>
<organism evidence="1 2">
    <name type="scientific">Trichomonas vaginalis (strain ATCC PRA-98 / G3)</name>
    <dbReference type="NCBI Taxonomy" id="412133"/>
    <lineage>
        <taxon>Eukaryota</taxon>
        <taxon>Metamonada</taxon>
        <taxon>Parabasalia</taxon>
        <taxon>Trichomonadida</taxon>
        <taxon>Trichomonadidae</taxon>
        <taxon>Trichomonas</taxon>
    </lineage>
</organism>
<dbReference type="KEGG" id="tva:5464124"/>
<dbReference type="AlphaFoldDB" id="A2DM08"/>
<dbReference type="PANTHER" id="PTHR14374:SF0">
    <property type="entry name" value="TRAFFICKING PROTEIN PARTICLE COMPLEX SUBUNIT 11"/>
    <property type="match status" value="1"/>
</dbReference>
<name>A2DM08_TRIV3</name>
<dbReference type="InParanoid" id="A2DM08"/>
<accession>A2DM08</accession>
<evidence type="ECO:0008006" key="3">
    <source>
        <dbReference type="Google" id="ProtNLM"/>
    </source>
</evidence>
<reference evidence="1" key="1">
    <citation type="submission" date="2006-10" db="EMBL/GenBank/DDBJ databases">
        <authorList>
            <person name="Amadeo P."/>
            <person name="Zhao Q."/>
            <person name="Wortman J."/>
            <person name="Fraser-Liggett C."/>
            <person name="Carlton J."/>
        </authorList>
    </citation>
    <scope>NUCLEOTIDE SEQUENCE</scope>
    <source>
        <strain evidence="1">G3</strain>
    </source>
</reference>
<dbReference type="Proteomes" id="UP000001542">
    <property type="component" value="Unassembled WGS sequence"/>
</dbReference>
<reference evidence="1" key="2">
    <citation type="journal article" date="2007" name="Science">
        <title>Draft genome sequence of the sexually transmitted pathogen Trichomonas vaginalis.</title>
        <authorList>
            <person name="Carlton J.M."/>
            <person name="Hirt R.P."/>
            <person name="Silva J.C."/>
            <person name="Delcher A.L."/>
            <person name="Schatz M."/>
            <person name="Zhao Q."/>
            <person name="Wortman J.R."/>
            <person name="Bidwell S.L."/>
            <person name="Alsmark U.C.M."/>
            <person name="Besteiro S."/>
            <person name="Sicheritz-Ponten T."/>
            <person name="Noel C.J."/>
            <person name="Dacks J.B."/>
            <person name="Foster P.G."/>
            <person name="Simillion C."/>
            <person name="Van de Peer Y."/>
            <person name="Miranda-Saavedra D."/>
            <person name="Barton G.J."/>
            <person name="Westrop G.D."/>
            <person name="Mueller S."/>
            <person name="Dessi D."/>
            <person name="Fiori P.L."/>
            <person name="Ren Q."/>
            <person name="Paulsen I."/>
            <person name="Zhang H."/>
            <person name="Bastida-Corcuera F.D."/>
            <person name="Simoes-Barbosa A."/>
            <person name="Brown M.T."/>
            <person name="Hayes R.D."/>
            <person name="Mukherjee M."/>
            <person name="Okumura C.Y."/>
            <person name="Schneider R."/>
            <person name="Smith A.J."/>
            <person name="Vanacova S."/>
            <person name="Villalvazo M."/>
            <person name="Haas B.J."/>
            <person name="Pertea M."/>
            <person name="Feldblyum T.V."/>
            <person name="Utterback T.R."/>
            <person name="Shu C.L."/>
            <person name="Osoegawa K."/>
            <person name="de Jong P.J."/>
            <person name="Hrdy I."/>
            <person name="Horvathova L."/>
            <person name="Zubacova Z."/>
            <person name="Dolezal P."/>
            <person name="Malik S.B."/>
            <person name="Logsdon J.M. Jr."/>
            <person name="Henze K."/>
            <person name="Gupta A."/>
            <person name="Wang C.C."/>
            <person name="Dunne R.L."/>
            <person name="Upcroft J.A."/>
            <person name="Upcroft P."/>
            <person name="White O."/>
            <person name="Salzberg S.L."/>
            <person name="Tang P."/>
            <person name="Chiu C.-H."/>
            <person name="Lee Y.-S."/>
            <person name="Embley T.M."/>
            <person name="Coombs G.H."/>
            <person name="Mottram J.C."/>
            <person name="Tachezy J."/>
            <person name="Fraser-Liggett C.M."/>
            <person name="Johnson P.J."/>
        </authorList>
    </citation>
    <scope>NUCLEOTIDE SEQUENCE [LARGE SCALE GENOMIC DNA]</scope>
    <source>
        <strain evidence="1">G3</strain>
    </source>
</reference>
<proteinExistence type="predicted"/>
<evidence type="ECO:0000313" key="2">
    <source>
        <dbReference type="Proteomes" id="UP000001542"/>
    </source>
</evidence>
<dbReference type="VEuPathDB" id="TrichDB:TVAGG3_1013240"/>
<gene>
    <name evidence="1" type="ORF">TVAG_462970</name>
</gene>